<dbReference type="InterPro" id="IPR003004">
    <property type="entry name" value="GspF/PilC"/>
</dbReference>
<dbReference type="GO" id="GO:0005886">
    <property type="term" value="C:plasma membrane"/>
    <property type="evidence" value="ECO:0007669"/>
    <property type="project" value="UniProtKB-SubCell"/>
</dbReference>
<feature type="domain" description="Type II secretion system protein GspF" evidence="8">
    <location>
        <begin position="278"/>
        <end position="396"/>
    </location>
</feature>
<dbReference type="PANTHER" id="PTHR30012:SF0">
    <property type="entry name" value="TYPE II SECRETION SYSTEM PROTEIN F-RELATED"/>
    <property type="match status" value="1"/>
</dbReference>
<evidence type="ECO:0000256" key="1">
    <source>
        <dbReference type="ARBA" id="ARBA00004651"/>
    </source>
</evidence>
<feature type="transmembrane region" description="Helical" evidence="7">
    <location>
        <begin position="221"/>
        <end position="241"/>
    </location>
</feature>
<dbReference type="Pfam" id="PF00482">
    <property type="entry name" value="T2SSF"/>
    <property type="match status" value="2"/>
</dbReference>
<dbReference type="InterPro" id="IPR018076">
    <property type="entry name" value="T2SS_GspF_dom"/>
</dbReference>
<comment type="similarity">
    <text evidence="2">Belongs to the GSP F family.</text>
</comment>
<sequence>MLFSYKGYDANFTKCKGDIEAGSYEDAGIKLKAQNIIYNSLKEKGSFGFKLDFLTKKQLPIIELSRISKNLAIYLRSGVSLLNAIQLSKSLYEDNRKTQNFLEQIEVSLREGNSFYNSIKSQNTYKIADFFLQSIKIAEENGFLSKVLDELSDYLKNQHRINKQVGSAFIYPAFIIFVSVMMIAFMLSFVVPKISSMFDSIDQELPGLTKFVIGMGEFFGAYWLVLFLLFFGMIIGTSFLYRFNGTFKYSFDKFLLSIPIFGKMVLYNELARFSYISSVMMESGVSFVHTIKLSTDILTLSPIKQLFERSMDRVIEGEKLSVTLIKDKYKIDRSFIQAISLGEETSQLPSILSNISELYFDENEEKTKKLMSLLEPILMLVVAGIVGGIVVAMILPIASMNI</sequence>
<dbReference type="InterPro" id="IPR042094">
    <property type="entry name" value="T2SS_GspF_sf"/>
</dbReference>
<keyword evidence="5 7" id="KW-1133">Transmembrane helix</keyword>
<evidence type="ECO:0000256" key="2">
    <source>
        <dbReference type="ARBA" id="ARBA00005745"/>
    </source>
</evidence>
<accession>A0A6S6SC34</accession>
<evidence type="ECO:0000256" key="5">
    <source>
        <dbReference type="ARBA" id="ARBA00022989"/>
    </source>
</evidence>
<reference evidence="9" key="1">
    <citation type="submission" date="2020-01" db="EMBL/GenBank/DDBJ databases">
        <authorList>
            <person name="Meier V. D."/>
            <person name="Meier V D."/>
        </authorList>
    </citation>
    <scope>NUCLEOTIDE SEQUENCE</scope>
    <source>
        <strain evidence="9">HLG_WM_MAG_12</strain>
    </source>
</reference>
<evidence type="ECO:0000256" key="4">
    <source>
        <dbReference type="ARBA" id="ARBA00022692"/>
    </source>
</evidence>
<gene>
    <name evidence="9" type="ORF">HELGO_WM13142</name>
</gene>
<dbReference type="PANTHER" id="PTHR30012">
    <property type="entry name" value="GENERAL SECRETION PATHWAY PROTEIN"/>
    <property type="match status" value="1"/>
</dbReference>
<evidence type="ECO:0000256" key="6">
    <source>
        <dbReference type="ARBA" id="ARBA00023136"/>
    </source>
</evidence>
<evidence type="ECO:0000256" key="3">
    <source>
        <dbReference type="ARBA" id="ARBA00022475"/>
    </source>
</evidence>
<proteinExistence type="inferred from homology"/>
<keyword evidence="4 7" id="KW-0812">Transmembrane</keyword>
<evidence type="ECO:0000259" key="8">
    <source>
        <dbReference type="Pfam" id="PF00482"/>
    </source>
</evidence>
<keyword evidence="6 7" id="KW-0472">Membrane</keyword>
<feature type="domain" description="Type II secretion system protein GspF" evidence="8">
    <location>
        <begin position="69"/>
        <end position="192"/>
    </location>
</feature>
<feature type="transmembrane region" description="Helical" evidence="7">
    <location>
        <begin position="377"/>
        <end position="398"/>
    </location>
</feature>
<dbReference type="Gene3D" id="1.20.81.30">
    <property type="entry name" value="Type II secretion system (T2SS), domain F"/>
    <property type="match status" value="2"/>
</dbReference>
<dbReference type="PRINTS" id="PR00812">
    <property type="entry name" value="BCTERIALGSPF"/>
</dbReference>
<feature type="transmembrane region" description="Helical" evidence="7">
    <location>
        <begin position="168"/>
        <end position="191"/>
    </location>
</feature>
<evidence type="ECO:0000256" key="7">
    <source>
        <dbReference type="SAM" id="Phobius"/>
    </source>
</evidence>
<evidence type="ECO:0000313" key="9">
    <source>
        <dbReference type="EMBL" id="CAA6805255.1"/>
    </source>
</evidence>
<name>A0A6S6SC34_9BACT</name>
<dbReference type="AlphaFoldDB" id="A0A6S6SC34"/>
<protein>
    <submittedName>
        <fullName evidence="9">Type IV pilus assembly protein PilC</fullName>
    </submittedName>
</protein>
<comment type="subcellular location">
    <subcellularLocation>
        <location evidence="1">Cell membrane</location>
        <topology evidence="1">Multi-pass membrane protein</topology>
    </subcellularLocation>
</comment>
<dbReference type="EMBL" id="CACVAW010000018">
    <property type="protein sequence ID" value="CAA6805255.1"/>
    <property type="molecule type" value="Genomic_DNA"/>
</dbReference>
<keyword evidence="3" id="KW-1003">Cell membrane</keyword>
<organism evidence="9">
    <name type="scientific">uncultured Campylobacterales bacterium</name>
    <dbReference type="NCBI Taxonomy" id="352960"/>
    <lineage>
        <taxon>Bacteria</taxon>
        <taxon>Pseudomonadati</taxon>
        <taxon>Campylobacterota</taxon>
        <taxon>Epsilonproteobacteria</taxon>
        <taxon>Campylobacterales</taxon>
        <taxon>environmental samples</taxon>
    </lineage>
</organism>